<dbReference type="EMBL" id="QRZM01000009">
    <property type="protein sequence ID" value="RGV73742.1"/>
    <property type="molecule type" value="Genomic_DNA"/>
</dbReference>
<dbReference type="InterPro" id="IPR018484">
    <property type="entry name" value="FGGY_N"/>
</dbReference>
<dbReference type="InterPro" id="IPR018485">
    <property type="entry name" value="FGGY_C"/>
</dbReference>
<keyword evidence="2 4" id="KW-0808">Transferase</keyword>
<dbReference type="GO" id="GO:0016773">
    <property type="term" value="F:phosphotransferase activity, alcohol group as acceptor"/>
    <property type="evidence" value="ECO:0007669"/>
    <property type="project" value="InterPro"/>
</dbReference>
<feature type="domain" description="Carbohydrate kinase FGGY N-terminal" evidence="5">
    <location>
        <begin position="1"/>
        <end position="243"/>
    </location>
</feature>
<dbReference type="Gene3D" id="3.30.420.40">
    <property type="match status" value="2"/>
</dbReference>
<evidence type="ECO:0000259" key="6">
    <source>
        <dbReference type="Pfam" id="PF02782"/>
    </source>
</evidence>
<dbReference type="Pfam" id="PF02782">
    <property type="entry name" value="FGGY_C"/>
    <property type="match status" value="1"/>
</dbReference>
<dbReference type="AlphaFoldDB" id="A0A412Z1G7"/>
<dbReference type="InterPro" id="IPR050406">
    <property type="entry name" value="FGGY_Carb_Kinase"/>
</dbReference>
<keyword evidence="3 4" id="KW-0418">Kinase</keyword>
<dbReference type="PROSITE" id="PS00445">
    <property type="entry name" value="FGGY_KINASES_2"/>
    <property type="match status" value="1"/>
</dbReference>
<dbReference type="RefSeq" id="WP_118019240.1">
    <property type="nucleotide sequence ID" value="NZ_CAUHGS010000009.1"/>
</dbReference>
<dbReference type="PIRSF" id="PIRSF000538">
    <property type="entry name" value="GlpK"/>
    <property type="match status" value="1"/>
</dbReference>
<name>A0A412Z1G7_9FIRM</name>
<evidence type="ECO:0000313" key="7">
    <source>
        <dbReference type="EMBL" id="RGV73742.1"/>
    </source>
</evidence>
<feature type="domain" description="Carbohydrate kinase FGGY C-terminal" evidence="6">
    <location>
        <begin position="292"/>
        <end position="448"/>
    </location>
</feature>
<dbReference type="Pfam" id="PF00370">
    <property type="entry name" value="FGGY_N"/>
    <property type="match status" value="1"/>
</dbReference>
<sequence>MFCGIDLGTSSVKASVFDEHGRQLAFSRREIDLVLPQTGLAELDPENYLVKVYETLRDVSAQCHGNIASIAVSSQAQAVVPIDRMGNPLYNIIVTMDNRTLRQYRFWKEHHDEWEIYKRTGNGFASIYTVNKIMWFIENRPDIYEKAWKFCCVQDYVVFKLTGEGPFIDYSMAGRTMMLSSERPEWDSGVLDIAGISKDKLSEPVRSTATIGRVREDIRAGFGLSRTCQVVLGGHDQACGAVGSGVITPGMVMDACGTVDAMVSVLPGFIIDRAMLDNKLPCYRHVDGTNYITMAINTNGGLFLKWYKNTFCHEESQLCGEQNCDIYTYIIKECANTPADIYVLPHLEGAGTPVNDPLSLGAVIGLRVTHTKKDITRAVLDSLGYEMKLNLSAIEQSTGQSIEEIRMIGGGAKSPKWLQIKADIFNRSITVLETQEAASLGAAITGAVGTGYFEDFGQAIQHMVHPKETYIPNPAMVKEYETRFEEYKRIYPGLKDISHRISSRTSIY</sequence>
<dbReference type="GO" id="GO:0016301">
    <property type="term" value="F:kinase activity"/>
    <property type="evidence" value="ECO:0007669"/>
    <property type="project" value="UniProtKB-KW"/>
</dbReference>
<dbReference type="SUPFAM" id="SSF53067">
    <property type="entry name" value="Actin-like ATPase domain"/>
    <property type="match status" value="2"/>
</dbReference>
<evidence type="ECO:0000256" key="3">
    <source>
        <dbReference type="ARBA" id="ARBA00022777"/>
    </source>
</evidence>
<dbReference type="InterPro" id="IPR043129">
    <property type="entry name" value="ATPase_NBD"/>
</dbReference>
<dbReference type="CDD" id="cd07773">
    <property type="entry name" value="ASKHA_NBD_FGGY_FK"/>
    <property type="match status" value="1"/>
</dbReference>
<protein>
    <recommendedName>
        <fullName evidence="9">Xylulose kinase</fullName>
    </recommendedName>
</protein>
<dbReference type="PANTHER" id="PTHR43095:SF2">
    <property type="entry name" value="GLUCONOKINASE"/>
    <property type="match status" value="1"/>
</dbReference>
<dbReference type="GO" id="GO:0005975">
    <property type="term" value="P:carbohydrate metabolic process"/>
    <property type="evidence" value="ECO:0007669"/>
    <property type="project" value="InterPro"/>
</dbReference>
<evidence type="ECO:0000256" key="2">
    <source>
        <dbReference type="ARBA" id="ARBA00022679"/>
    </source>
</evidence>
<dbReference type="InterPro" id="IPR000577">
    <property type="entry name" value="Carb_kinase_FGGY"/>
</dbReference>
<evidence type="ECO:0000313" key="8">
    <source>
        <dbReference type="Proteomes" id="UP000284543"/>
    </source>
</evidence>
<evidence type="ECO:0008006" key="9">
    <source>
        <dbReference type="Google" id="ProtNLM"/>
    </source>
</evidence>
<dbReference type="InterPro" id="IPR018483">
    <property type="entry name" value="Carb_kinase_FGGY_CS"/>
</dbReference>
<evidence type="ECO:0000256" key="1">
    <source>
        <dbReference type="ARBA" id="ARBA00009156"/>
    </source>
</evidence>
<evidence type="ECO:0000259" key="5">
    <source>
        <dbReference type="Pfam" id="PF00370"/>
    </source>
</evidence>
<gene>
    <name evidence="7" type="ORF">DWW02_20400</name>
</gene>
<dbReference type="PANTHER" id="PTHR43095">
    <property type="entry name" value="SUGAR KINASE"/>
    <property type="match status" value="1"/>
</dbReference>
<proteinExistence type="inferred from homology"/>
<comment type="caution">
    <text evidence="7">The sequence shown here is derived from an EMBL/GenBank/DDBJ whole genome shotgun (WGS) entry which is preliminary data.</text>
</comment>
<comment type="similarity">
    <text evidence="1 4">Belongs to the FGGY kinase family.</text>
</comment>
<evidence type="ECO:0000256" key="4">
    <source>
        <dbReference type="RuleBase" id="RU003733"/>
    </source>
</evidence>
<dbReference type="Proteomes" id="UP000284543">
    <property type="component" value="Unassembled WGS sequence"/>
</dbReference>
<accession>A0A412Z1G7</accession>
<reference evidence="7 8" key="1">
    <citation type="submission" date="2018-08" db="EMBL/GenBank/DDBJ databases">
        <title>A genome reference for cultivated species of the human gut microbiota.</title>
        <authorList>
            <person name="Zou Y."/>
            <person name="Xue W."/>
            <person name="Luo G."/>
        </authorList>
    </citation>
    <scope>NUCLEOTIDE SEQUENCE [LARGE SCALE GENOMIC DNA]</scope>
    <source>
        <strain evidence="7 8">AF14-18</strain>
    </source>
</reference>
<organism evidence="7 8">
    <name type="scientific">Enterocloster bolteae</name>
    <dbReference type="NCBI Taxonomy" id="208479"/>
    <lineage>
        <taxon>Bacteria</taxon>
        <taxon>Bacillati</taxon>
        <taxon>Bacillota</taxon>
        <taxon>Clostridia</taxon>
        <taxon>Lachnospirales</taxon>
        <taxon>Lachnospiraceae</taxon>
        <taxon>Enterocloster</taxon>
    </lineage>
</organism>